<dbReference type="STRING" id="5286.A0A0K3CB64"/>
<dbReference type="InterPro" id="IPR048565">
    <property type="entry name" value="S1_RRP4"/>
</dbReference>
<dbReference type="InterPro" id="IPR026699">
    <property type="entry name" value="Exosome_RNA_bind1/RRP40/RRP4"/>
</dbReference>
<dbReference type="Pfam" id="PF15985">
    <property type="entry name" value="KH_6"/>
    <property type="match status" value="1"/>
</dbReference>
<dbReference type="GO" id="GO:0071034">
    <property type="term" value="P:CUT catabolic process"/>
    <property type="evidence" value="ECO:0007669"/>
    <property type="project" value="TreeGrafter"/>
</dbReference>
<dbReference type="PANTHER" id="PTHR21321">
    <property type="entry name" value="PNAS-3 RELATED"/>
    <property type="match status" value="1"/>
</dbReference>
<evidence type="ECO:0000259" key="10">
    <source>
        <dbReference type="Pfam" id="PF21266"/>
    </source>
</evidence>
<dbReference type="FunFam" id="2.40.50.140:FF:000038">
    <property type="entry name" value="Exosome complex component RRP4"/>
    <property type="match status" value="1"/>
</dbReference>
<dbReference type="GO" id="GO:0034475">
    <property type="term" value="P:U4 snRNA 3'-end processing"/>
    <property type="evidence" value="ECO:0007669"/>
    <property type="project" value="TreeGrafter"/>
</dbReference>
<reference evidence="11 12" key="1">
    <citation type="submission" date="2015-07" db="EMBL/GenBank/DDBJ databases">
        <authorList>
            <person name="Cajimat M.N.B."/>
            <person name="Milazzo M.L."/>
            <person name="Fulhorst C.F."/>
        </authorList>
    </citation>
    <scope>NUCLEOTIDE SEQUENCE [LARGE SCALE GENOMIC DNA]</scope>
    <source>
        <strain evidence="11">Single colony</strain>
    </source>
</reference>
<dbReference type="GO" id="GO:0071051">
    <property type="term" value="P:poly(A)-dependent snoRNA 3'-end processing"/>
    <property type="evidence" value="ECO:0007669"/>
    <property type="project" value="TreeGrafter"/>
</dbReference>
<evidence type="ECO:0000256" key="5">
    <source>
        <dbReference type="ARBA" id="ARBA00022884"/>
    </source>
</evidence>
<dbReference type="PANTHER" id="PTHR21321:SF4">
    <property type="entry name" value="EXOSOME COMPLEX COMPONENT RRP4"/>
    <property type="match status" value="1"/>
</dbReference>
<dbReference type="SUPFAM" id="SSF54791">
    <property type="entry name" value="Eukaryotic type KH-domain (KH-domain type I)"/>
    <property type="match status" value="1"/>
</dbReference>
<dbReference type="CDD" id="cd22525">
    <property type="entry name" value="KH-I_Rrp4_eukar"/>
    <property type="match status" value="1"/>
</dbReference>
<dbReference type="GO" id="GO:0000467">
    <property type="term" value="P:exonucleolytic trimming to generate mature 3'-end of 5.8S rRNA from tricistronic rRNA transcript (SSU-rRNA, 5.8S rRNA, LSU-rRNA)"/>
    <property type="evidence" value="ECO:0007669"/>
    <property type="project" value="TreeGrafter"/>
</dbReference>
<keyword evidence="11" id="KW-0269">Exonuclease</keyword>
<dbReference type="GO" id="GO:0071035">
    <property type="term" value="P:nuclear polyadenylation-dependent rRNA catabolic process"/>
    <property type="evidence" value="ECO:0007669"/>
    <property type="project" value="TreeGrafter"/>
</dbReference>
<evidence type="ECO:0000256" key="7">
    <source>
        <dbReference type="SAM" id="MobiDB-lite"/>
    </source>
</evidence>
<keyword evidence="6" id="KW-0539">Nucleus</keyword>
<name>A0A0K3CB64_RHOTO</name>
<dbReference type="Pfam" id="PF14382">
    <property type="entry name" value="ECR1_N"/>
    <property type="match status" value="1"/>
</dbReference>
<dbReference type="GO" id="GO:0071038">
    <property type="term" value="P:TRAMP-dependent tRNA surveillance pathway"/>
    <property type="evidence" value="ECO:0007669"/>
    <property type="project" value="TreeGrafter"/>
</dbReference>
<dbReference type="Proteomes" id="UP000199069">
    <property type="component" value="Unassembled WGS sequence"/>
</dbReference>
<dbReference type="InterPro" id="IPR012340">
    <property type="entry name" value="NA-bd_OB-fold"/>
</dbReference>
<comment type="similarity">
    <text evidence="2">Belongs to the RRP4 family.</text>
</comment>
<dbReference type="Gene3D" id="2.40.50.100">
    <property type="match status" value="1"/>
</dbReference>
<dbReference type="CDD" id="cd12148">
    <property type="entry name" value="fungal_TF_MHR"/>
    <property type="match status" value="1"/>
</dbReference>
<comment type="subcellular location">
    <subcellularLocation>
        <location evidence="1">Nucleus</location>
    </subcellularLocation>
</comment>
<feature type="domain" description="Exosome complex component N-terminal" evidence="8">
    <location>
        <begin position="90"/>
        <end position="124"/>
    </location>
</feature>
<evidence type="ECO:0000259" key="8">
    <source>
        <dbReference type="Pfam" id="PF14382"/>
    </source>
</evidence>
<dbReference type="Gene3D" id="2.40.50.140">
    <property type="entry name" value="Nucleic acid-binding proteins"/>
    <property type="match status" value="1"/>
</dbReference>
<organism evidence="11 12">
    <name type="scientific">Rhodotorula toruloides</name>
    <name type="common">Yeast</name>
    <name type="synonym">Rhodosporidium toruloides</name>
    <dbReference type="NCBI Taxonomy" id="5286"/>
    <lineage>
        <taxon>Eukaryota</taxon>
        <taxon>Fungi</taxon>
        <taxon>Dikarya</taxon>
        <taxon>Basidiomycota</taxon>
        <taxon>Pucciniomycotina</taxon>
        <taxon>Microbotryomycetes</taxon>
        <taxon>Sporidiobolales</taxon>
        <taxon>Sporidiobolaceae</taxon>
        <taxon>Rhodotorula</taxon>
    </lineage>
</organism>
<dbReference type="GO" id="GO:0004527">
    <property type="term" value="F:exonuclease activity"/>
    <property type="evidence" value="ECO:0007669"/>
    <property type="project" value="UniProtKB-KW"/>
</dbReference>
<dbReference type="GO" id="GO:0071028">
    <property type="term" value="P:nuclear mRNA surveillance"/>
    <property type="evidence" value="ECO:0007669"/>
    <property type="project" value="UniProtKB-ARBA"/>
</dbReference>
<dbReference type="AlphaFoldDB" id="A0A0K3CB64"/>
<dbReference type="GO" id="GO:0000176">
    <property type="term" value="C:nuclear exosome (RNase complex)"/>
    <property type="evidence" value="ECO:0007669"/>
    <property type="project" value="TreeGrafter"/>
</dbReference>
<evidence type="ECO:0000256" key="6">
    <source>
        <dbReference type="ARBA" id="ARBA00023242"/>
    </source>
</evidence>
<evidence type="ECO:0000313" key="11">
    <source>
        <dbReference type="EMBL" id="CTR04381.1"/>
    </source>
</evidence>
<feature type="region of interest" description="Disordered" evidence="7">
    <location>
        <begin position="39"/>
        <end position="62"/>
    </location>
</feature>
<sequence>MKSELVGRGQLADTDRKGLLELVPLLRDYLAMFRIHTPQPAPFPLDPGPSTRRPAHDDQPMADDFLDELADDLGRRGDLDAGEAGRVTGPGEVIADAQRWMRGHGTYVQDDKVLASVAGTLERVNKLVSVRPLRTKYRGEVGDLVVGRIVEVGPKRWKVETHASQNAVLMLSSINLPGGVQRRKLESDELQMRTFFQEGDLLVAEVQAFFGDGAMSLHTRSLKYGKLKNGQLVTVPPALVVRSKSHFHTLPFGVDLIIGLNGYIWISKTIKKETRLDGEEAGFGEESGEGVYSGENEDISPSIRASITRVALLISLLATHCIPITAELVTEAHDVALRIVGDGPEGLRKLARRETGTEVLRALAMGRDFLRRTNEETMLSVSTEKCLSSSKHIVRLVRLQRERYGLRFTAPLFQHCCFTAGTILALSANEDHILGVPQRDLERKTQAAAALKTIIAALRSIYDTWKTATTSANVLEAFMSQWSKSGLKSASAGFATPSWPVQAGVPQQAAPDALAAALAAHNAQVQGAGAEGDVFGFLGRTLPPT</sequence>
<evidence type="ECO:0000256" key="1">
    <source>
        <dbReference type="ARBA" id="ARBA00004123"/>
    </source>
</evidence>
<dbReference type="InterPro" id="IPR036612">
    <property type="entry name" value="KH_dom_type_1_sf"/>
</dbReference>
<accession>A0A0K3CB64</accession>
<keyword evidence="3" id="KW-0698">rRNA processing</keyword>
<dbReference type="SUPFAM" id="SSF110324">
    <property type="entry name" value="Ribosomal L27 protein-like"/>
    <property type="match status" value="1"/>
</dbReference>
<evidence type="ECO:0000256" key="3">
    <source>
        <dbReference type="ARBA" id="ARBA00022552"/>
    </source>
</evidence>
<dbReference type="InterPro" id="IPR025721">
    <property type="entry name" value="Exosome_cplx_N_dom"/>
</dbReference>
<proteinExistence type="inferred from homology"/>
<dbReference type="Pfam" id="PF21266">
    <property type="entry name" value="S1_RRP4"/>
    <property type="match status" value="1"/>
</dbReference>
<dbReference type="CDD" id="cd05789">
    <property type="entry name" value="S1_Rrp4"/>
    <property type="match status" value="1"/>
</dbReference>
<dbReference type="EMBL" id="CWKI01000001">
    <property type="protein sequence ID" value="CTR04381.1"/>
    <property type="molecule type" value="Genomic_DNA"/>
</dbReference>
<evidence type="ECO:0000313" key="12">
    <source>
        <dbReference type="Proteomes" id="UP000199069"/>
    </source>
</evidence>
<evidence type="ECO:0000256" key="2">
    <source>
        <dbReference type="ARBA" id="ARBA00009155"/>
    </source>
</evidence>
<keyword evidence="12" id="KW-1185">Reference proteome</keyword>
<dbReference type="GO" id="GO:0000177">
    <property type="term" value="C:cytoplasmic exosome (RNase complex)"/>
    <property type="evidence" value="ECO:0007669"/>
    <property type="project" value="TreeGrafter"/>
</dbReference>
<keyword evidence="11" id="KW-0378">Hydrolase</keyword>
<dbReference type="InterPro" id="IPR004088">
    <property type="entry name" value="KH_dom_type_1"/>
</dbReference>
<keyword evidence="4" id="KW-0271">Exosome</keyword>
<keyword evidence="5" id="KW-0694">RNA-binding</keyword>
<evidence type="ECO:0000256" key="4">
    <source>
        <dbReference type="ARBA" id="ARBA00022835"/>
    </source>
</evidence>
<gene>
    <name evidence="11" type="primary">FGENESH: predicted gene_1.242</name>
    <name evidence="11" type="ORF">BN2166_0002420</name>
</gene>
<feature type="domain" description="RRP4 S1" evidence="10">
    <location>
        <begin position="136"/>
        <end position="207"/>
    </location>
</feature>
<dbReference type="SUPFAM" id="SSF50249">
    <property type="entry name" value="Nucleic acid-binding proteins"/>
    <property type="match status" value="1"/>
</dbReference>
<protein>
    <submittedName>
        <fullName evidence="11">BY PROTMAP: gi|342319344|gb|EGU11293.1| Exosome complex exonuclease rrp4 [Rhodotorula glutinis ATCC 204091]</fullName>
    </submittedName>
</protein>
<keyword evidence="11" id="KW-0540">Nuclease</keyword>
<evidence type="ECO:0000259" key="9">
    <source>
        <dbReference type="Pfam" id="PF15985"/>
    </source>
</evidence>
<feature type="domain" description="K Homology" evidence="9">
    <location>
        <begin position="230"/>
        <end position="270"/>
    </location>
</feature>
<dbReference type="GO" id="GO:0003723">
    <property type="term" value="F:RNA binding"/>
    <property type="evidence" value="ECO:0007669"/>
    <property type="project" value="UniProtKB-KW"/>
</dbReference>